<evidence type="ECO:0000313" key="2">
    <source>
        <dbReference type="Proteomes" id="UP001377692"/>
    </source>
</evidence>
<dbReference type="Proteomes" id="UP001377692">
    <property type="component" value="Unassembled WGS sequence"/>
</dbReference>
<dbReference type="RefSeq" id="WP_264083907.1">
    <property type="nucleotide sequence ID" value="NZ_JABWRY020000001.1"/>
</dbReference>
<accession>A0ABU8RAM2</accession>
<evidence type="ECO:0000313" key="1">
    <source>
        <dbReference type="EMBL" id="MEJ5906901.1"/>
    </source>
</evidence>
<reference evidence="1 2" key="1">
    <citation type="submission" date="2024-02" db="EMBL/GenBank/DDBJ databases">
        <title>Identification of pathogenicity and growth-promoting functions of Pseudomonas putida variants.</title>
        <authorList>
            <person name="Sun J."/>
        </authorList>
    </citation>
    <scope>NUCLEOTIDE SEQUENCE [LARGE SCALE GENOMIC DNA]</scope>
    <source>
        <strain evidence="1 2">A04</strain>
    </source>
</reference>
<sequence length="44" mass="5193">MQLNGAWRGIVNSKIERFEHTSLTIDEDRYLRLVTYAKLLDQTP</sequence>
<gene>
    <name evidence="1" type="ORF">V7V80_19665</name>
</gene>
<dbReference type="EMBL" id="JBBHLD010000020">
    <property type="protein sequence ID" value="MEJ5906901.1"/>
    <property type="molecule type" value="Genomic_DNA"/>
</dbReference>
<protein>
    <submittedName>
        <fullName evidence="1">Uncharacterized protein</fullName>
    </submittedName>
</protein>
<proteinExistence type="predicted"/>
<keyword evidence="2" id="KW-1185">Reference proteome</keyword>
<comment type="caution">
    <text evidence="1">The sequence shown here is derived from an EMBL/GenBank/DDBJ whole genome shotgun (WGS) entry which is preliminary data.</text>
</comment>
<name>A0ABU8RAM2_9PSED</name>
<organism evidence="1 2">
    <name type="scientific">Pseudomonas kermanshahensis</name>
    <dbReference type="NCBI Taxonomy" id="2745482"/>
    <lineage>
        <taxon>Bacteria</taxon>
        <taxon>Pseudomonadati</taxon>
        <taxon>Pseudomonadota</taxon>
        <taxon>Gammaproteobacteria</taxon>
        <taxon>Pseudomonadales</taxon>
        <taxon>Pseudomonadaceae</taxon>
        <taxon>Pseudomonas</taxon>
    </lineage>
</organism>